<dbReference type="SUPFAM" id="SSF48452">
    <property type="entry name" value="TPR-like"/>
    <property type="match status" value="1"/>
</dbReference>
<dbReference type="InterPro" id="IPR029498">
    <property type="entry name" value="HeLo_dom"/>
</dbReference>
<sequence length="1108" mass="125037">MSLFSNSKNVTVTGGNFHTIAGNQNINVNIQRDDPAQRWQNCVEVFDIVDSSHRYGIDYEIARVKLEVERIRLLEWGNAVGFGTEDSNTSTFDARLDRAEIRNTVLRLLGCVHHVFEEAGRLQERYGLHQITADQQENELRILPLAAIFKRAYAPLIRSSKDRQSNTPLPQKKLWAIRDKKKFEDMINEIRGFNDSLDQLFPDIKKFTTESIKADIGQSDDVKALQSLQEATTGGHDEISESASVRLEAMGVTTITGSQIGEIPRVGENTIEDEAHLDEDNHPLRKLLQSADSLVSKKHLGRLTISVFGPDRYSAIVRARPYWDGQDSDSWWGNRDKGFIHSTHASFDLYFKKPYTRRSRDVSFDHTDEGSVLLDVECHSKHQNINPGTVTIEGFGLESWGYENAFGKPRENTILVSYAKMPEIQAKKLLRRINELSRGAQKFGWNPTQEEADLKEFFGTALTTRFGGRDRNIYLGDFYSALNRTDIFADFTSESLISMHWCGPRDTVIGIWYMLYQIILAKELALRIGSSENSGSYSGYTPRVLSALIVQDLWLRNVEIVLRDIRIAPQPLVTPENRIKAEVFKDQGNEALKNGQWQKAVDSYTEALKIDSNNAVYFSNRSAALLSLEDFDGAVYDAFVATRLDPKYAKAWSRLGLAELKRGYGNKAKAAYERAIEVAGSEATTLMKQGLADAKAKIAADIKAINEEKDQEKKDRLRKDFNDQDWDITYKTYEMHSCVHQQQVEGLLLFAEKMTWPYINEVRDYAEDVYGNLRSGGSCSLHVLDWLFGLTLPGKWMSFKIMATLVSCTPSISASLGTAEFYDCGLVLPKKSYWRVRTVLGRVLGCLPNVVSLCGWVGPCVIPIEFIPPLGDDGKKKPRYIHINARAFSSTMGYDDDEDGVIHLGRRRDYVDPLHLQPDEDLEDWIVAVKDDDKWICPQPPQREFVTCRIESIRLKKLPLDVNVATQQANGTLTDAEIEAKTKYRASIVFSLDNNEDTVIYTLYTNPVFVTPPPCHSGPHSVHARELSRYLKDVWMVERLKDHTPEDFDDDVMIINATGNGTELLARAWCAERGKNAVIRRAGGPCFGCSVRTAGKDGLGVGVLIWVS</sequence>
<protein>
    <recommendedName>
        <fullName evidence="2">Prion-inhibition and propagation HeLo domain-containing protein</fullName>
    </recommendedName>
</protein>
<dbReference type="OrthoDB" id="2362444at2759"/>
<dbReference type="AlphaFoldDB" id="A0A8H7XX80"/>
<feature type="repeat" description="TPR" evidence="1">
    <location>
        <begin position="581"/>
        <end position="614"/>
    </location>
</feature>
<dbReference type="InterPro" id="IPR038305">
    <property type="entry name" value="HeLo_sf"/>
</dbReference>
<dbReference type="Pfam" id="PF14479">
    <property type="entry name" value="HeLo"/>
    <property type="match status" value="1"/>
</dbReference>
<dbReference type="PANTHER" id="PTHR42345">
    <property type="entry name" value="TPR_REGION DOMAIN-CONTAINING PROTEIN"/>
    <property type="match status" value="1"/>
</dbReference>
<dbReference type="SMART" id="SM00028">
    <property type="entry name" value="TPR"/>
    <property type="match status" value="3"/>
</dbReference>
<dbReference type="EMBL" id="JAFIQS010000007">
    <property type="protein sequence ID" value="KAG5167295.1"/>
    <property type="molecule type" value="Genomic_DNA"/>
</dbReference>
<proteinExistence type="predicted"/>
<keyword evidence="1" id="KW-0802">TPR repeat</keyword>
<name>A0A8H7XX80_PSICU</name>
<evidence type="ECO:0000313" key="3">
    <source>
        <dbReference type="EMBL" id="KAG5167295.1"/>
    </source>
</evidence>
<feature type="repeat" description="TPR" evidence="1">
    <location>
        <begin position="649"/>
        <end position="682"/>
    </location>
</feature>
<dbReference type="Gene3D" id="1.25.40.10">
    <property type="entry name" value="Tetratricopeptide repeat domain"/>
    <property type="match status" value="1"/>
</dbReference>
<organism evidence="3">
    <name type="scientific">Psilocybe cubensis</name>
    <name type="common">Psychedelic mushroom</name>
    <name type="synonym">Stropharia cubensis</name>
    <dbReference type="NCBI Taxonomy" id="181762"/>
    <lineage>
        <taxon>Eukaryota</taxon>
        <taxon>Fungi</taxon>
        <taxon>Dikarya</taxon>
        <taxon>Basidiomycota</taxon>
        <taxon>Agaricomycotina</taxon>
        <taxon>Agaricomycetes</taxon>
        <taxon>Agaricomycetidae</taxon>
        <taxon>Agaricales</taxon>
        <taxon>Agaricineae</taxon>
        <taxon>Strophariaceae</taxon>
        <taxon>Psilocybe</taxon>
    </lineage>
</organism>
<dbReference type="InterPro" id="IPR019734">
    <property type="entry name" value="TPR_rpt"/>
</dbReference>
<accession>A0A8H7XX80</accession>
<dbReference type="Gene3D" id="1.20.120.1020">
    <property type="entry name" value="Prion-inhibition and propagation, HeLo domain"/>
    <property type="match status" value="1"/>
</dbReference>
<comment type="caution">
    <text evidence="3">The sequence shown here is derived from an EMBL/GenBank/DDBJ whole genome shotgun (WGS) entry which is preliminary data.</text>
</comment>
<evidence type="ECO:0000259" key="2">
    <source>
        <dbReference type="Pfam" id="PF14479"/>
    </source>
</evidence>
<dbReference type="InterPro" id="IPR011990">
    <property type="entry name" value="TPR-like_helical_dom_sf"/>
</dbReference>
<gene>
    <name evidence="3" type="ORF">JR316_007642</name>
</gene>
<dbReference type="PROSITE" id="PS50005">
    <property type="entry name" value="TPR"/>
    <property type="match status" value="2"/>
</dbReference>
<reference evidence="3" key="1">
    <citation type="submission" date="2021-02" db="EMBL/GenBank/DDBJ databases">
        <title>Psilocybe cubensis genome.</title>
        <authorList>
            <person name="Mckernan K.J."/>
            <person name="Crawford S."/>
            <person name="Trippe A."/>
            <person name="Kane L.T."/>
            <person name="Mclaughlin S."/>
        </authorList>
    </citation>
    <scope>NUCLEOTIDE SEQUENCE [LARGE SCALE GENOMIC DNA]</scope>
    <source>
        <strain evidence="3">MGC-MH-2018</strain>
    </source>
</reference>
<feature type="domain" description="Prion-inhibition and propagation HeLo" evidence="2">
    <location>
        <begin position="36"/>
        <end position="228"/>
    </location>
</feature>
<dbReference type="PANTHER" id="PTHR42345:SF2">
    <property type="entry name" value="HELICASE-LIKE PROTEIN"/>
    <property type="match status" value="1"/>
</dbReference>
<evidence type="ECO:0000256" key="1">
    <source>
        <dbReference type="PROSITE-ProRule" id="PRU00339"/>
    </source>
</evidence>